<dbReference type="PANTHER" id="PTHR21310:SF37">
    <property type="entry name" value="AMINOGLYCOSIDE PHOSPHOTRANSFERASE DOMAIN-CONTAINING PROTEIN"/>
    <property type="match status" value="1"/>
</dbReference>
<protein>
    <recommendedName>
        <fullName evidence="3">Aminoglycoside phosphotransferase domain-containing protein</fullName>
    </recommendedName>
</protein>
<reference evidence="2" key="1">
    <citation type="submission" date="2005-09" db="EMBL/GenBank/DDBJ databases">
        <title>Annotation of the Aspergillus terreus NIH2624 genome.</title>
        <authorList>
            <person name="Birren B.W."/>
            <person name="Lander E.S."/>
            <person name="Galagan J.E."/>
            <person name="Nusbaum C."/>
            <person name="Devon K."/>
            <person name="Henn M."/>
            <person name="Ma L.-J."/>
            <person name="Jaffe D.B."/>
            <person name="Butler J."/>
            <person name="Alvarez P."/>
            <person name="Gnerre S."/>
            <person name="Grabherr M."/>
            <person name="Kleber M."/>
            <person name="Mauceli E.W."/>
            <person name="Brockman W."/>
            <person name="Rounsley S."/>
            <person name="Young S.K."/>
            <person name="LaButti K."/>
            <person name="Pushparaj V."/>
            <person name="DeCaprio D."/>
            <person name="Crawford M."/>
            <person name="Koehrsen M."/>
            <person name="Engels R."/>
            <person name="Montgomery P."/>
            <person name="Pearson M."/>
            <person name="Howarth C."/>
            <person name="Larson L."/>
            <person name="Luoma S."/>
            <person name="White J."/>
            <person name="Alvarado L."/>
            <person name="Kodira C.D."/>
            <person name="Zeng Q."/>
            <person name="Oleary S."/>
            <person name="Yandava C."/>
            <person name="Denning D.W."/>
            <person name="Nierman W.C."/>
            <person name="Milne T."/>
            <person name="Madden K."/>
        </authorList>
    </citation>
    <scope>NUCLEOTIDE SEQUENCE [LARGE SCALE GENOMIC DNA]</scope>
    <source>
        <strain evidence="2">NIH 2624 / FGSC A1156</strain>
    </source>
</reference>
<evidence type="ECO:0000313" key="2">
    <source>
        <dbReference type="Proteomes" id="UP000007963"/>
    </source>
</evidence>
<evidence type="ECO:0008006" key="3">
    <source>
        <dbReference type="Google" id="ProtNLM"/>
    </source>
</evidence>
<dbReference type="VEuPathDB" id="FungiDB:ATEG_09651"/>
<dbReference type="InterPro" id="IPR011009">
    <property type="entry name" value="Kinase-like_dom_sf"/>
</dbReference>
<name>Q0C9I3_ASPTN</name>
<dbReference type="EMBL" id="CH476608">
    <property type="protein sequence ID" value="EAU29842.1"/>
    <property type="molecule type" value="Genomic_DNA"/>
</dbReference>
<dbReference type="eggNOG" id="ENOG502SKFN">
    <property type="taxonomic scope" value="Eukaryota"/>
</dbReference>
<sequence length="160" mass="18382">MHYDDAAWEKSEEIADAWVLQFLEPDVLTPVGNFVVRYHKPDNPTEFNILEKGAFNISLQMVYESSSAVIRFPVPGATMFPEEKVRNEVAIMRYIHDQTSIPTPFVLHWGTKKESPLELAPFIMMEYVNHSTNMYDVLDTPGCPRSDRGILDPNIDEHKL</sequence>
<proteinExistence type="predicted"/>
<dbReference type="InterPro" id="IPR051678">
    <property type="entry name" value="AGP_Transferase"/>
</dbReference>
<dbReference type="OMA" id="CAVISQI"/>
<dbReference type="AlphaFoldDB" id="Q0C9I3"/>
<gene>
    <name evidence="1" type="ORF">ATEG_09651</name>
</gene>
<dbReference type="STRING" id="341663.Q0C9I3"/>
<dbReference type="RefSeq" id="XP_001218273.1">
    <property type="nucleotide sequence ID" value="XM_001218272.1"/>
</dbReference>
<accession>Q0C9I3</accession>
<dbReference type="Gene3D" id="3.30.200.20">
    <property type="entry name" value="Phosphorylase Kinase, domain 1"/>
    <property type="match status" value="1"/>
</dbReference>
<dbReference type="Proteomes" id="UP000007963">
    <property type="component" value="Unassembled WGS sequence"/>
</dbReference>
<dbReference type="PANTHER" id="PTHR21310">
    <property type="entry name" value="AMINOGLYCOSIDE PHOSPHOTRANSFERASE-RELATED-RELATED"/>
    <property type="match status" value="1"/>
</dbReference>
<organism evidence="1 2">
    <name type="scientific">Aspergillus terreus (strain NIH 2624 / FGSC A1156)</name>
    <dbReference type="NCBI Taxonomy" id="341663"/>
    <lineage>
        <taxon>Eukaryota</taxon>
        <taxon>Fungi</taxon>
        <taxon>Dikarya</taxon>
        <taxon>Ascomycota</taxon>
        <taxon>Pezizomycotina</taxon>
        <taxon>Eurotiomycetes</taxon>
        <taxon>Eurotiomycetidae</taxon>
        <taxon>Eurotiales</taxon>
        <taxon>Aspergillaceae</taxon>
        <taxon>Aspergillus</taxon>
        <taxon>Aspergillus subgen. Circumdati</taxon>
    </lineage>
</organism>
<dbReference type="OrthoDB" id="5412996at2759"/>
<dbReference type="HOGENOM" id="CLU_101039_0_0_1"/>
<dbReference type="GeneID" id="4354217"/>
<evidence type="ECO:0000313" key="1">
    <source>
        <dbReference type="EMBL" id="EAU29842.1"/>
    </source>
</evidence>
<dbReference type="SUPFAM" id="SSF56112">
    <property type="entry name" value="Protein kinase-like (PK-like)"/>
    <property type="match status" value="1"/>
</dbReference>